<evidence type="ECO:0000256" key="1">
    <source>
        <dbReference type="SAM" id="MobiDB-lite"/>
    </source>
</evidence>
<protein>
    <submittedName>
        <fullName evidence="2">Uncharacterized protein</fullName>
    </submittedName>
</protein>
<reference evidence="2 3" key="1">
    <citation type="submission" date="2023-01" db="EMBL/GenBank/DDBJ databases">
        <authorList>
            <person name="Whitehead M."/>
        </authorList>
    </citation>
    <scope>NUCLEOTIDE SEQUENCE [LARGE SCALE GENOMIC DNA]</scope>
</reference>
<feature type="compositionally biased region" description="Gly residues" evidence="1">
    <location>
        <begin position="1"/>
        <end position="10"/>
    </location>
</feature>
<organism evidence="2 3">
    <name type="scientific">Macrosiphum euphorbiae</name>
    <name type="common">potato aphid</name>
    <dbReference type="NCBI Taxonomy" id="13131"/>
    <lineage>
        <taxon>Eukaryota</taxon>
        <taxon>Metazoa</taxon>
        <taxon>Ecdysozoa</taxon>
        <taxon>Arthropoda</taxon>
        <taxon>Hexapoda</taxon>
        <taxon>Insecta</taxon>
        <taxon>Pterygota</taxon>
        <taxon>Neoptera</taxon>
        <taxon>Paraneoptera</taxon>
        <taxon>Hemiptera</taxon>
        <taxon>Sternorrhyncha</taxon>
        <taxon>Aphidomorpha</taxon>
        <taxon>Aphidoidea</taxon>
        <taxon>Aphididae</taxon>
        <taxon>Macrosiphini</taxon>
        <taxon>Macrosiphum</taxon>
    </lineage>
</organism>
<gene>
    <name evidence="2" type="ORF">MEUPH1_LOCUS91</name>
</gene>
<evidence type="ECO:0000313" key="3">
    <source>
        <dbReference type="Proteomes" id="UP001160148"/>
    </source>
</evidence>
<evidence type="ECO:0000313" key="2">
    <source>
        <dbReference type="EMBL" id="CAI6342734.1"/>
    </source>
</evidence>
<proteinExistence type="predicted"/>
<accession>A0AAV0VET5</accession>
<dbReference type="EMBL" id="CARXXK010000001">
    <property type="protein sequence ID" value="CAI6342734.1"/>
    <property type="molecule type" value="Genomic_DNA"/>
</dbReference>
<comment type="caution">
    <text evidence="2">The sequence shown here is derived from an EMBL/GenBank/DDBJ whole genome shotgun (WGS) entry which is preliminary data.</text>
</comment>
<sequence length="99" mass="10236">MRSGSTGVGGHTVLTGGRAGGDEYGRVAGGVSVERAQKGADRKNVSTSDPTEPAAAADPTVPNQSSVYVHTLVRSVLPYVCAAVVFYRVRVYTVVFGPP</sequence>
<feature type="compositionally biased region" description="Basic and acidic residues" evidence="1">
    <location>
        <begin position="35"/>
        <end position="44"/>
    </location>
</feature>
<keyword evidence="3" id="KW-1185">Reference proteome</keyword>
<name>A0AAV0VET5_9HEMI</name>
<feature type="region of interest" description="Disordered" evidence="1">
    <location>
        <begin position="1"/>
        <end position="61"/>
    </location>
</feature>
<feature type="compositionally biased region" description="Low complexity" evidence="1">
    <location>
        <begin position="49"/>
        <end position="61"/>
    </location>
</feature>
<dbReference type="Proteomes" id="UP001160148">
    <property type="component" value="Unassembled WGS sequence"/>
</dbReference>
<dbReference type="AlphaFoldDB" id="A0AAV0VET5"/>